<accession>A0A7R9PWY3</accession>
<reference evidence="2" key="1">
    <citation type="submission" date="2020-11" db="EMBL/GenBank/DDBJ databases">
        <authorList>
            <person name="Tran Van P."/>
        </authorList>
    </citation>
    <scope>NUCLEOTIDE SEQUENCE</scope>
</reference>
<organism evidence="2">
    <name type="scientific">Medioppia subpectinata</name>
    <dbReference type="NCBI Taxonomy" id="1979941"/>
    <lineage>
        <taxon>Eukaryota</taxon>
        <taxon>Metazoa</taxon>
        <taxon>Ecdysozoa</taxon>
        <taxon>Arthropoda</taxon>
        <taxon>Chelicerata</taxon>
        <taxon>Arachnida</taxon>
        <taxon>Acari</taxon>
        <taxon>Acariformes</taxon>
        <taxon>Sarcoptiformes</taxon>
        <taxon>Oribatida</taxon>
        <taxon>Brachypylina</taxon>
        <taxon>Oppioidea</taxon>
        <taxon>Oppiidae</taxon>
        <taxon>Medioppia</taxon>
    </lineage>
</organism>
<protein>
    <submittedName>
        <fullName evidence="2">Uncharacterized protein</fullName>
    </submittedName>
</protein>
<dbReference type="Proteomes" id="UP000759131">
    <property type="component" value="Unassembled WGS sequence"/>
</dbReference>
<dbReference type="EMBL" id="OC855958">
    <property type="protein sequence ID" value="CAD7622973.1"/>
    <property type="molecule type" value="Genomic_DNA"/>
</dbReference>
<name>A0A7R9PWY3_9ACAR</name>
<evidence type="ECO:0000313" key="2">
    <source>
        <dbReference type="EMBL" id="CAD7622973.1"/>
    </source>
</evidence>
<keyword evidence="3" id="KW-1185">Reference proteome</keyword>
<dbReference type="EMBL" id="CAJPIZ010001383">
    <property type="protein sequence ID" value="CAG2103403.1"/>
    <property type="molecule type" value="Genomic_DNA"/>
</dbReference>
<sequence length="163" mass="18587">MYPLIAMTWWLKLSLDRQSITALSKYIRAGSFGSLIFTVWLANSLFWIQLFGNEFLSNLANPPLRSINNRTQTARHREVANRVPKVRVVYDPRFPNMELGAVNYCSGVTGTYTPTLSLPGRHSCNCNRQLIAERAYLGIRGQSYNRQSIPYRSSLTDPGNRDK</sequence>
<keyword evidence="1" id="KW-1133">Transmembrane helix</keyword>
<proteinExistence type="predicted"/>
<keyword evidence="1" id="KW-0472">Membrane</keyword>
<keyword evidence="1" id="KW-0812">Transmembrane</keyword>
<dbReference type="AlphaFoldDB" id="A0A7R9PWY3"/>
<feature type="transmembrane region" description="Helical" evidence="1">
    <location>
        <begin position="26"/>
        <end position="48"/>
    </location>
</feature>
<evidence type="ECO:0000313" key="3">
    <source>
        <dbReference type="Proteomes" id="UP000759131"/>
    </source>
</evidence>
<gene>
    <name evidence="2" type="ORF">OSB1V03_LOCUS3434</name>
</gene>
<evidence type="ECO:0000256" key="1">
    <source>
        <dbReference type="SAM" id="Phobius"/>
    </source>
</evidence>